<dbReference type="EMBL" id="BMMX01000028">
    <property type="protein sequence ID" value="GGL07765.1"/>
    <property type="molecule type" value="Genomic_DNA"/>
</dbReference>
<gene>
    <name evidence="3" type="ORF">GCM10012284_47700</name>
</gene>
<feature type="region of interest" description="Disordered" evidence="1">
    <location>
        <begin position="133"/>
        <end position="154"/>
    </location>
</feature>
<dbReference type="InterPro" id="IPR050471">
    <property type="entry name" value="AB_hydrolase"/>
</dbReference>
<dbReference type="GO" id="GO:0046503">
    <property type="term" value="P:glycerolipid catabolic process"/>
    <property type="evidence" value="ECO:0007669"/>
    <property type="project" value="TreeGrafter"/>
</dbReference>
<reference evidence="3" key="2">
    <citation type="submission" date="2020-09" db="EMBL/GenBank/DDBJ databases">
        <authorList>
            <person name="Sun Q."/>
            <person name="Zhou Y."/>
        </authorList>
    </citation>
    <scope>NUCLEOTIDE SEQUENCE</scope>
    <source>
        <strain evidence="3">CGMCC 4.7299</strain>
    </source>
</reference>
<sequence length="296" mass="31313">MHDTMFPVPGAELCARTWGERSDPAILLIAGSARSMDWWDDEFCRRLAAGGRFVIAYDQRDTGRSTSFPAGAPPYTLRDLVADVTGLLDALRIGVVHLAGIFSGAGLALRVALAHPARVRSLTLMCAASATPGTRIGPGPPPAVAGRADAGATPGEIDWSDRGAVVDHLVRETQRAGGPFTADEPQLRRLAERVFDRTRDMRACHRNHRIVVATPPSADLLAAVAAPTLVLHGTLDTMTDMARARELASGMPHARLVAMEGVGHEFPPPAVWSPVVAEILASTERLPPAGVPGSAP</sequence>
<feature type="domain" description="AB hydrolase-1" evidence="2">
    <location>
        <begin position="24"/>
        <end position="265"/>
    </location>
</feature>
<dbReference type="Pfam" id="PF00561">
    <property type="entry name" value="Abhydrolase_1"/>
    <property type="match status" value="1"/>
</dbReference>
<evidence type="ECO:0000259" key="2">
    <source>
        <dbReference type="Pfam" id="PF00561"/>
    </source>
</evidence>
<name>A0A8J3C4L8_9ACTN</name>
<dbReference type="Proteomes" id="UP000656042">
    <property type="component" value="Unassembled WGS sequence"/>
</dbReference>
<evidence type="ECO:0000256" key="1">
    <source>
        <dbReference type="SAM" id="MobiDB-lite"/>
    </source>
</evidence>
<reference evidence="3" key="1">
    <citation type="journal article" date="2014" name="Int. J. Syst. Evol. Microbiol.">
        <title>Complete genome sequence of Corynebacterium casei LMG S-19264T (=DSM 44701T), isolated from a smear-ripened cheese.</title>
        <authorList>
            <consortium name="US DOE Joint Genome Institute (JGI-PGF)"/>
            <person name="Walter F."/>
            <person name="Albersmeier A."/>
            <person name="Kalinowski J."/>
            <person name="Ruckert C."/>
        </authorList>
    </citation>
    <scope>NUCLEOTIDE SEQUENCE</scope>
    <source>
        <strain evidence="3">CGMCC 4.7299</strain>
    </source>
</reference>
<dbReference type="SUPFAM" id="SSF53474">
    <property type="entry name" value="alpha/beta-Hydrolases"/>
    <property type="match status" value="1"/>
</dbReference>
<evidence type="ECO:0000313" key="3">
    <source>
        <dbReference type="EMBL" id="GGL07765.1"/>
    </source>
</evidence>
<dbReference type="AlphaFoldDB" id="A0A8J3C4L8"/>
<protein>
    <recommendedName>
        <fullName evidence="2">AB hydrolase-1 domain-containing protein</fullName>
    </recommendedName>
</protein>
<dbReference type="PANTHER" id="PTHR43433">
    <property type="entry name" value="HYDROLASE, ALPHA/BETA FOLD FAMILY PROTEIN"/>
    <property type="match status" value="1"/>
</dbReference>
<dbReference type="Gene3D" id="3.40.50.1820">
    <property type="entry name" value="alpha/beta hydrolase"/>
    <property type="match status" value="1"/>
</dbReference>
<proteinExistence type="predicted"/>
<dbReference type="PANTHER" id="PTHR43433:SF5">
    <property type="entry name" value="AB HYDROLASE-1 DOMAIN-CONTAINING PROTEIN"/>
    <property type="match status" value="1"/>
</dbReference>
<keyword evidence="4" id="KW-1185">Reference proteome</keyword>
<feature type="compositionally biased region" description="Low complexity" evidence="1">
    <location>
        <begin position="144"/>
        <end position="154"/>
    </location>
</feature>
<dbReference type="InterPro" id="IPR029058">
    <property type="entry name" value="AB_hydrolase_fold"/>
</dbReference>
<organism evidence="3 4">
    <name type="scientific">Mangrovihabitans endophyticus</name>
    <dbReference type="NCBI Taxonomy" id="1751298"/>
    <lineage>
        <taxon>Bacteria</taxon>
        <taxon>Bacillati</taxon>
        <taxon>Actinomycetota</taxon>
        <taxon>Actinomycetes</taxon>
        <taxon>Micromonosporales</taxon>
        <taxon>Micromonosporaceae</taxon>
        <taxon>Mangrovihabitans</taxon>
    </lineage>
</organism>
<comment type="caution">
    <text evidence="3">The sequence shown here is derived from an EMBL/GenBank/DDBJ whole genome shotgun (WGS) entry which is preliminary data.</text>
</comment>
<dbReference type="InterPro" id="IPR000073">
    <property type="entry name" value="AB_hydrolase_1"/>
</dbReference>
<accession>A0A8J3C4L8</accession>
<evidence type="ECO:0000313" key="4">
    <source>
        <dbReference type="Proteomes" id="UP000656042"/>
    </source>
</evidence>
<dbReference type="RefSeq" id="WP_189081529.1">
    <property type="nucleotide sequence ID" value="NZ_BMMX01000028.1"/>
</dbReference>
<dbReference type="GO" id="GO:0004806">
    <property type="term" value="F:triacylglycerol lipase activity"/>
    <property type="evidence" value="ECO:0007669"/>
    <property type="project" value="TreeGrafter"/>
</dbReference>